<evidence type="ECO:0000256" key="2">
    <source>
        <dbReference type="ARBA" id="ARBA00022714"/>
    </source>
</evidence>
<dbReference type="PRINTS" id="PR00371">
    <property type="entry name" value="FPNCR"/>
</dbReference>
<accession>A0ABS9NJF8</accession>
<proteinExistence type="predicted"/>
<evidence type="ECO:0000259" key="5">
    <source>
        <dbReference type="PROSITE" id="PS51384"/>
    </source>
</evidence>
<dbReference type="PROSITE" id="PS51085">
    <property type="entry name" value="2FE2S_FER_2"/>
    <property type="match status" value="1"/>
</dbReference>
<dbReference type="PANTHER" id="PTHR47354">
    <property type="entry name" value="NADH OXIDOREDUCTASE HCR"/>
    <property type="match status" value="1"/>
</dbReference>
<keyword evidence="2" id="KW-0479">Metal-binding</keyword>
<dbReference type="SUPFAM" id="SSF52343">
    <property type="entry name" value="Ferredoxin reductase-like, C-terminal NADP-linked domain"/>
    <property type="match status" value="1"/>
</dbReference>
<dbReference type="InterPro" id="IPR001709">
    <property type="entry name" value="Flavoprot_Pyr_Nucl_cyt_Rdtase"/>
</dbReference>
<dbReference type="Pfam" id="PF00175">
    <property type="entry name" value="NAD_binding_1"/>
    <property type="match status" value="1"/>
</dbReference>
<feature type="domain" description="2Fe-2S ferredoxin-type" evidence="4">
    <location>
        <begin position="3"/>
        <end position="94"/>
    </location>
</feature>
<evidence type="ECO:0000256" key="1">
    <source>
        <dbReference type="ARBA" id="ARBA00001974"/>
    </source>
</evidence>
<protein>
    <submittedName>
        <fullName evidence="6">2Fe-2S iron-sulfur cluster-binding protein</fullName>
    </submittedName>
</protein>
<keyword evidence="2" id="KW-0411">Iron-sulfur</keyword>
<dbReference type="Gene3D" id="3.40.50.80">
    <property type="entry name" value="Nucleotide-binding domain of ferredoxin-NADP reductase (FNR) module"/>
    <property type="match status" value="1"/>
</dbReference>
<dbReference type="Gene3D" id="3.10.20.30">
    <property type="match status" value="1"/>
</dbReference>
<dbReference type="Gene3D" id="2.40.30.10">
    <property type="entry name" value="Translation factors"/>
    <property type="match status" value="1"/>
</dbReference>
<name>A0ABS9NJF8_9NEIS</name>
<keyword evidence="2" id="KW-0408">Iron</keyword>
<dbReference type="InterPro" id="IPR017938">
    <property type="entry name" value="Riboflavin_synthase-like_b-brl"/>
</dbReference>
<dbReference type="Pfam" id="PF00970">
    <property type="entry name" value="FAD_binding_6"/>
    <property type="match status" value="1"/>
</dbReference>
<dbReference type="PROSITE" id="PS51384">
    <property type="entry name" value="FAD_FR"/>
    <property type="match status" value="1"/>
</dbReference>
<dbReference type="InterPro" id="IPR012675">
    <property type="entry name" value="Beta-grasp_dom_sf"/>
</dbReference>
<dbReference type="RefSeq" id="WP_238744783.1">
    <property type="nucleotide sequence ID" value="NZ_JAKOOW010000001.1"/>
</dbReference>
<dbReference type="PANTHER" id="PTHR47354:SF5">
    <property type="entry name" value="PROTEIN RFBI"/>
    <property type="match status" value="1"/>
</dbReference>
<dbReference type="InterPro" id="IPR017927">
    <property type="entry name" value="FAD-bd_FR_type"/>
</dbReference>
<comment type="caution">
    <text evidence="6">The sequence shown here is derived from an EMBL/GenBank/DDBJ whole genome shotgun (WGS) entry which is preliminary data.</text>
</comment>
<dbReference type="EMBL" id="JAKOOW010000001">
    <property type="protein sequence ID" value="MCG6502919.1"/>
    <property type="molecule type" value="Genomic_DNA"/>
</dbReference>
<dbReference type="InterPro" id="IPR006058">
    <property type="entry name" value="2Fe2S_fd_BS"/>
</dbReference>
<keyword evidence="2" id="KW-0001">2Fe-2S</keyword>
<dbReference type="InterPro" id="IPR050415">
    <property type="entry name" value="MRET"/>
</dbReference>
<gene>
    <name evidence="6" type="ORF">MB824_00155</name>
</gene>
<dbReference type="Pfam" id="PF00111">
    <property type="entry name" value="Fer2"/>
    <property type="match status" value="1"/>
</dbReference>
<dbReference type="InterPro" id="IPR001041">
    <property type="entry name" value="2Fe-2S_ferredoxin-type"/>
</dbReference>
<dbReference type="InterPro" id="IPR036010">
    <property type="entry name" value="2Fe-2S_ferredoxin-like_sf"/>
</dbReference>
<evidence type="ECO:0000259" key="4">
    <source>
        <dbReference type="PROSITE" id="PS51085"/>
    </source>
</evidence>
<comment type="cofactor">
    <cofactor evidence="1">
        <name>FAD</name>
        <dbReference type="ChEBI" id="CHEBI:57692"/>
    </cofactor>
</comment>
<dbReference type="CDD" id="cd00207">
    <property type="entry name" value="fer2"/>
    <property type="match status" value="1"/>
</dbReference>
<dbReference type="InterPro" id="IPR001433">
    <property type="entry name" value="OxRdtase_FAD/NAD-bd"/>
</dbReference>
<dbReference type="InterPro" id="IPR008333">
    <property type="entry name" value="Cbr1-like_FAD-bd_dom"/>
</dbReference>
<evidence type="ECO:0000256" key="3">
    <source>
        <dbReference type="ARBA" id="ARBA00034078"/>
    </source>
</evidence>
<dbReference type="SUPFAM" id="SSF54292">
    <property type="entry name" value="2Fe-2S ferredoxin-like"/>
    <property type="match status" value="1"/>
</dbReference>
<feature type="domain" description="FAD-binding FR-type" evidence="5">
    <location>
        <begin position="91"/>
        <end position="200"/>
    </location>
</feature>
<comment type="cofactor">
    <cofactor evidence="3">
        <name>[2Fe-2S] cluster</name>
        <dbReference type="ChEBI" id="CHEBI:190135"/>
    </cofactor>
</comment>
<organism evidence="6 7">
    <name type="scientific">Kingella pumchi</name>
    <dbReference type="NCBI Taxonomy" id="2779506"/>
    <lineage>
        <taxon>Bacteria</taxon>
        <taxon>Pseudomonadati</taxon>
        <taxon>Pseudomonadota</taxon>
        <taxon>Betaproteobacteria</taxon>
        <taxon>Neisseriales</taxon>
        <taxon>Neisseriaceae</taxon>
        <taxon>Kingella</taxon>
    </lineage>
</organism>
<dbReference type="PROSITE" id="PS00197">
    <property type="entry name" value="2FE2S_FER_1"/>
    <property type="match status" value="1"/>
</dbReference>
<keyword evidence="7" id="KW-1185">Reference proteome</keyword>
<dbReference type="InterPro" id="IPR039261">
    <property type="entry name" value="FNR_nucleotide-bd"/>
</dbReference>
<dbReference type="Proteomes" id="UP001298424">
    <property type="component" value="Unassembled WGS sequence"/>
</dbReference>
<dbReference type="SUPFAM" id="SSF63380">
    <property type="entry name" value="Riboflavin synthase domain-like"/>
    <property type="match status" value="1"/>
</dbReference>
<sequence length="334" mass="35811">MQHPINVSPSQTAFDAAEDETILAAAIRQGINLPHSCQSGVCGSCAARLLSGSVRKSAEYDDYVLTEEELASGMILLCCSQAQSAVEVDMPSYAGTKAIDIRTLPARIGKVDIRGDVAVMSVALPKAPPFCFYAGQYMEILTKDGGRYYSIASSPDSKGTLEFHIRHQAGGMFSPQLFSGSLKSGSIIRLRGPLGSFTLNEESNAPLLLLATGTGLAPVKSILHRLADTASTRPVHLYFGARGRDGLYDESALQELLARLPAASYTPVLSRADSQWQGAQGYIQEQALRDYPELSAFEAYACGSPAMIREAKQRFIAAGLADKAFYSDAFTAHV</sequence>
<reference evidence="6 7" key="1">
    <citation type="submission" date="2022-02" db="EMBL/GenBank/DDBJ databases">
        <title>Genome sequence data of Kingella unionensis sp. nov. strain CICC 24913 (CCUG 75125).</title>
        <authorList>
            <person name="Xiao M."/>
        </authorList>
    </citation>
    <scope>NUCLEOTIDE SEQUENCE [LARGE SCALE GENOMIC DNA]</scope>
    <source>
        <strain evidence="6 7">CICC 24913</strain>
    </source>
</reference>
<evidence type="ECO:0000313" key="6">
    <source>
        <dbReference type="EMBL" id="MCG6502919.1"/>
    </source>
</evidence>
<dbReference type="PRINTS" id="PR00410">
    <property type="entry name" value="PHEHYDRXLASE"/>
</dbReference>
<evidence type="ECO:0000313" key="7">
    <source>
        <dbReference type="Proteomes" id="UP001298424"/>
    </source>
</evidence>